<dbReference type="PANTHER" id="PTHR44791:SF1">
    <property type="entry name" value="TELOMERASE PROTEIN COMPONENT 1"/>
    <property type="match status" value="1"/>
</dbReference>
<feature type="domain" description="TROVE" evidence="1">
    <location>
        <begin position="22"/>
        <end position="361"/>
    </location>
</feature>
<name>A0A7D3R2A6_9VIRU</name>
<keyword evidence="3" id="KW-1185">Reference proteome</keyword>
<evidence type="ECO:0000313" key="3">
    <source>
        <dbReference type="Proteomes" id="UP001162001"/>
    </source>
</evidence>
<dbReference type="EMBL" id="MT418680">
    <property type="protein sequence ID" value="QKF94358.1"/>
    <property type="molecule type" value="Genomic_DNA"/>
</dbReference>
<dbReference type="InterPro" id="IPR037214">
    <property type="entry name" value="TROVE_dom_sf"/>
</dbReference>
<protein>
    <submittedName>
        <fullName evidence="2">TROVE domain-containing protein</fullName>
    </submittedName>
</protein>
<dbReference type="SUPFAM" id="SSF140864">
    <property type="entry name" value="TROVE domain-like"/>
    <property type="match status" value="1"/>
</dbReference>
<dbReference type="InterPro" id="IPR052652">
    <property type="entry name" value="Telomerase_Complex_Comp"/>
</dbReference>
<dbReference type="Proteomes" id="UP001162001">
    <property type="component" value="Segment"/>
</dbReference>
<dbReference type="PROSITE" id="PS50988">
    <property type="entry name" value="TROVE"/>
    <property type="match status" value="1"/>
</dbReference>
<dbReference type="InterPro" id="IPR008858">
    <property type="entry name" value="TROVE_dom"/>
</dbReference>
<dbReference type="GO" id="GO:0003720">
    <property type="term" value="F:telomerase activity"/>
    <property type="evidence" value="ECO:0007669"/>
    <property type="project" value="TreeGrafter"/>
</dbReference>
<dbReference type="GO" id="GO:0070034">
    <property type="term" value="F:telomerase RNA binding"/>
    <property type="evidence" value="ECO:0007669"/>
    <property type="project" value="TreeGrafter"/>
</dbReference>
<dbReference type="PANTHER" id="PTHR44791">
    <property type="entry name" value="TELOMERASE PROTEIN COMPONENT 1 TEP1"/>
    <property type="match status" value="1"/>
</dbReference>
<dbReference type="InterPro" id="IPR036465">
    <property type="entry name" value="vWFA_dom_sf"/>
</dbReference>
<dbReference type="Pfam" id="PF05731">
    <property type="entry name" value="TROVE"/>
    <property type="match status" value="1"/>
</dbReference>
<reference evidence="2 3" key="1">
    <citation type="submission" date="2020-04" db="EMBL/GenBank/DDBJ databases">
        <title>Advantages and limits of metagenomic assembly and binning of a giant virus.</title>
        <authorList>
            <person name="Schulz F."/>
            <person name="Andreani J."/>
            <person name="Francis R."/>
            <person name="Boudjemaa H."/>
            <person name="Bou Khalil J.Y."/>
            <person name="Lee J."/>
            <person name="La Scola B."/>
            <person name="Woyke T."/>
        </authorList>
    </citation>
    <scope>NUCLEOTIDE SEQUENCE [LARGE SCALE GENOMIC DNA]</scope>
    <source>
        <strain evidence="2 3">FV1/VV64</strain>
    </source>
</reference>
<dbReference type="Gene3D" id="3.40.50.410">
    <property type="entry name" value="von Willebrand factor, type A domain"/>
    <property type="match status" value="1"/>
</dbReference>
<evidence type="ECO:0000313" key="2">
    <source>
        <dbReference type="EMBL" id="QKF94358.1"/>
    </source>
</evidence>
<dbReference type="GO" id="GO:0000722">
    <property type="term" value="P:telomere maintenance via recombination"/>
    <property type="evidence" value="ECO:0007669"/>
    <property type="project" value="TreeGrafter"/>
</dbReference>
<gene>
    <name evidence="2" type="ORF">Fadolivirus_1_900</name>
</gene>
<sequence length="582" mass="66512">MSTTLEPFFTAQENVPSTGKTVTNYMGMENFVPSYLTQLKMLITCWFLGEPTYYVPSGDEKKDKKQLNRVRSTSQMPVDELKHLYLVQEFFGKTTMNIFIDVVNNALSEDFEAVMKLAVQARNEYMMRSGPCAVLYYAAIHPKRKEFNQTNPMKFREYAKQIIKIPTDAWMLFDMWKQNSGSPTSKTSKQKFPTILKKVLSDHLESMEKYQMKKYLNKSHIVDLIRVAHPRSSKNEHISEVVKKGDLEVSDDELTWERLRSEKKDWKEIVQTLGKMPHMALLRNLMGITRDTNDADYLSNTIMPMLKSGVRYGKQFPFSYMSAWEETQKLDGTYEQCKKVLNCGIGDCIEIAMENFPILEGNTVCLCDNSGSAHSTFPSQYGTQTVAKISNLSGVMTARNCTGKGYVGVFGDKLVMIEVDKNKKILDQVQAVHDAGKTVGGSTENGIWVFFKEAFEEVTRLKNNGKTINRENMIKWCDNICVYSDQQAGSGGLYGTNAKEYKDYIVGNGNYINVIKLIQKYRELVNPKVNVYSVQVAGYNDSLVPEMMYRTHLLSGWNGMETVYAFRMNKLIDEMENSNIMH</sequence>
<evidence type="ECO:0000259" key="1">
    <source>
        <dbReference type="PROSITE" id="PS50988"/>
    </source>
</evidence>
<proteinExistence type="predicted"/>
<organism evidence="2 3">
    <name type="scientific">Fadolivirus FV1/VV64</name>
    <dbReference type="NCBI Taxonomy" id="3070911"/>
    <lineage>
        <taxon>Viruses</taxon>
        <taxon>Varidnaviria</taxon>
        <taxon>Bamfordvirae</taxon>
        <taxon>Nucleocytoviricota</taxon>
        <taxon>Megaviricetes</taxon>
        <taxon>Imitervirales</taxon>
        <taxon>Mimiviridae</taxon>
        <taxon>Klosneuvirinae</taxon>
        <taxon>Fadolivirus</taxon>
        <taxon>Fadolivirus algeromassiliense</taxon>
    </lineage>
</organism>
<accession>A0A7D3R2A6</accession>